<accession>A0A1I1EHA2</accession>
<gene>
    <name evidence="2" type="ORF">SAMN05444422_102345</name>
</gene>
<proteinExistence type="predicted"/>
<reference evidence="3" key="1">
    <citation type="submission" date="2016-10" db="EMBL/GenBank/DDBJ databases">
        <authorList>
            <person name="Varghese N."/>
            <person name="Submissions S."/>
        </authorList>
    </citation>
    <scope>NUCLEOTIDE SEQUENCE [LARGE SCALE GENOMIC DNA]</scope>
    <source>
        <strain evidence="3">DSM 13078</strain>
    </source>
</reference>
<keyword evidence="1" id="KW-0812">Transmembrane</keyword>
<evidence type="ECO:0000256" key="1">
    <source>
        <dbReference type="SAM" id="Phobius"/>
    </source>
</evidence>
<keyword evidence="3" id="KW-1185">Reference proteome</keyword>
<keyword evidence="1" id="KW-1133">Transmembrane helix</keyword>
<name>A0A1I1EHA2_NATHA</name>
<evidence type="ECO:0000313" key="3">
    <source>
        <dbReference type="Proteomes" id="UP000199161"/>
    </source>
</evidence>
<keyword evidence="1" id="KW-0472">Membrane</keyword>
<evidence type="ECO:0000313" key="2">
    <source>
        <dbReference type="EMBL" id="SFB84350.1"/>
    </source>
</evidence>
<dbReference type="EMBL" id="FOKW01000002">
    <property type="protein sequence ID" value="SFB84350.1"/>
    <property type="molecule type" value="Genomic_DNA"/>
</dbReference>
<protein>
    <submittedName>
        <fullName evidence="2">Uncharacterized protein</fullName>
    </submittedName>
</protein>
<sequence>MSYTGTILFITTDLWFYLYVHGTDRNTGVRVISINHFIVRNISTTVCFIMIIIMY</sequence>
<feature type="transmembrane region" description="Helical" evidence="1">
    <location>
        <begin position="34"/>
        <end position="54"/>
    </location>
</feature>
<organism evidence="2 3">
    <name type="scientific">Natronobacterium haloterrestre</name>
    <name type="common">Halobiforma haloterrestris</name>
    <dbReference type="NCBI Taxonomy" id="148448"/>
    <lineage>
        <taxon>Archaea</taxon>
        <taxon>Methanobacteriati</taxon>
        <taxon>Methanobacteriota</taxon>
        <taxon>Stenosarchaea group</taxon>
        <taxon>Halobacteria</taxon>
        <taxon>Halobacteriales</taxon>
        <taxon>Natrialbaceae</taxon>
        <taxon>Natronobacterium</taxon>
    </lineage>
</organism>
<dbReference type="AlphaFoldDB" id="A0A1I1EHA2"/>
<dbReference type="Proteomes" id="UP000199161">
    <property type="component" value="Unassembled WGS sequence"/>
</dbReference>